<reference evidence="1 2" key="1">
    <citation type="journal article" date="2019" name="Sci. Rep.">
        <title>Orb-weaving spider Araneus ventricosus genome elucidates the spidroin gene catalogue.</title>
        <authorList>
            <person name="Kono N."/>
            <person name="Nakamura H."/>
            <person name="Ohtoshi R."/>
            <person name="Moran D.A.P."/>
            <person name="Shinohara A."/>
            <person name="Yoshida Y."/>
            <person name="Fujiwara M."/>
            <person name="Mori M."/>
            <person name="Tomita M."/>
            <person name="Arakawa K."/>
        </authorList>
    </citation>
    <scope>NUCLEOTIDE SEQUENCE [LARGE SCALE GENOMIC DNA]</scope>
</reference>
<gene>
    <name evidence="1" type="ORF">AVEN_228284_1</name>
</gene>
<protein>
    <submittedName>
        <fullName evidence="1">Uncharacterized protein</fullName>
    </submittedName>
</protein>
<dbReference type="AlphaFoldDB" id="A0A4Y2EA69"/>
<evidence type="ECO:0000313" key="2">
    <source>
        <dbReference type="Proteomes" id="UP000499080"/>
    </source>
</evidence>
<name>A0A4Y2EA69_ARAVE</name>
<proteinExistence type="predicted"/>
<comment type="caution">
    <text evidence="1">The sequence shown here is derived from an EMBL/GenBank/DDBJ whole genome shotgun (WGS) entry which is preliminary data.</text>
</comment>
<dbReference type="Proteomes" id="UP000499080">
    <property type="component" value="Unassembled WGS sequence"/>
</dbReference>
<sequence>MEGIPILVATYLLTTEASASAYLKRKNVYTDLVNKPILRNVRTWDVGACVCHFKKPQPHAKTKYRAPAIVLPASTQR</sequence>
<evidence type="ECO:0000313" key="1">
    <source>
        <dbReference type="EMBL" id="GBM25821.1"/>
    </source>
</evidence>
<organism evidence="1 2">
    <name type="scientific">Araneus ventricosus</name>
    <name type="common">Orbweaver spider</name>
    <name type="synonym">Epeira ventricosa</name>
    <dbReference type="NCBI Taxonomy" id="182803"/>
    <lineage>
        <taxon>Eukaryota</taxon>
        <taxon>Metazoa</taxon>
        <taxon>Ecdysozoa</taxon>
        <taxon>Arthropoda</taxon>
        <taxon>Chelicerata</taxon>
        <taxon>Arachnida</taxon>
        <taxon>Araneae</taxon>
        <taxon>Araneomorphae</taxon>
        <taxon>Entelegynae</taxon>
        <taxon>Araneoidea</taxon>
        <taxon>Araneidae</taxon>
        <taxon>Araneus</taxon>
    </lineage>
</organism>
<dbReference type="EMBL" id="BGPR01000547">
    <property type="protein sequence ID" value="GBM25821.1"/>
    <property type="molecule type" value="Genomic_DNA"/>
</dbReference>
<keyword evidence="2" id="KW-1185">Reference proteome</keyword>
<accession>A0A4Y2EA69</accession>